<dbReference type="Proteomes" id="UP000077051">
    <property type="component" value="Unassembled WGS sequence"/>
</dbReference>
<evidence type="ECO:0000256" key="3">
    <source>
        <dbReference type="ARBA" id="ARBA00022475"/>
    </source>
</evidence>
<dbReference type="GO" id="GO:0015293">
    <property type="term" value="F:symporter activity"/>
    <property type="evidence" value="ECO:0007669"/>
    <property type="project" value="UniProtKB-UniRule"/>
</dbReference>
<evidence type="ECO:0000256" key="4">
    <source>
        <dbReference type="ARBA" id="ARBA00022692"/>
    </source>
</evidence>
<keyword evidence="10" id="KW-1185">Reference proteome</keyword>
<evidence type="ECO:0000313" key="10">
    <source>
        <dbReference type="Proteomes" id="UP000077051"/>
    </source>
</evidence>
<feature type="transmembrane region" description="Helical" evidence="8">
    <location>
        <begin position="72"/>
        <end position="91"/>
    </location>
</feature>
<dbReference type="GO" id="GO:0005886">
    <property type="term" value="C:plasma membrane"/>
    <property type="evidence" value="ECO:0007669"/>
    <property type="project" value="UniProtKB-SubCell"/>
</dbReference>
<keyword evidence="6 8" id="KW-1133">Transmembrane helix</keyword>
<dbReference type="AlphaFoldDB" id="A0A168QG30"/>
<name>A0A168QG30_MUCCL</name>
<evidence type="ECO:0000256" key="8">
    <source>
        <dbReference type="RuleBase" id="RU361216"/>
    </source>
</evidence>
<evidence type="ECO:0000256" key="5">
    <source>
        <dbReference type="ARBA" id="ARBA00022847"/>
    </source>
</evidence>
<keyword evidence="7 8" id="KW-0472">Membrane</keyword>
<dbReference type="VEuPathDB" id="FungiDB:MUCCIDRAFT_75944"/>
<evidence type="ECO:0000313" key="9">
    <source>
        <dbReference type="EMBL" id="OAD09189.1"/>
    </source>
</evidence>
<sequence length="545" mass="59536">MLQGLKNKLKFSEKNNEELDSNLPYGMPPEEVSKPYPRPVQIVANAVYFVWNNILLQPFLRSWGFLAARTSLTFWIIVGMAVGILIGHFSPDAGVQLKPLGDAFIRMITIIETPLIFSTLVVGIAGHGDDVGKVGRLAVKTIIYFEVVTTFALAVGLIMANLIKPGQGVVLYGDTSQVEGMAEQEASITWYGEMEMIIPKNFFVAATNNQILGVVFCAAMFSCAMMKADKKSKEFMLRINDSMSMIMFKFVALIMNYAPIGIGAALAAAVGKNGVDILANLGKLIGSLYASLAIFVMVILIPIMFMTRVPILGFFKAVAQPWLIAFSSASSESALPKAMENMRAFGCPNSLTAFVIPCGYSFNLDGTTLYLALASIFAAQAGNINLPLATQLSIMGTLMLSSKGVAAIPRASLLILAGTVTQYNLPYEAIPMIMGVDAIMDMGRTSINVFGNCLGCCVMSRIEGSFRGMEWREEEIDRRRLRLIEQERHQRQNDGLSEEVSFDGHGNTEKFEHQELDDVVVVHDGRADSVNSIEITPAPPTNKHH</sequence>
<dbReference type="OrthoDB" id="5877963at2759"/>
<dbReference type="EMBL" id="AMYB01000001">
    <property type="protein sequence ID" value="OAD09189.1"/>
    <property type="molecule type" value="Genomic_DNA"/>
</dbReference>
<feature type="transmembrane region" description="Helical" evidence="8">
    <location>
        <begin position="246"/>
        <end position="268"/>
    </location>
</feature>
<protein>
    <recommendedName>
        <fullName evidence="8">Amino acid transporter</fullName>
    </recommendedName>
</protein>
<proteinExistence type="inferred from homology"/>
<evidence type="ECO:0000256" key="7">
    <source>
        <dbReference type="ARBA" id="ARBA00023136"/>
    </source>
</evidence>
<organism evidence="9 10">
    <name type="scientific">Mucor lusitanicus CBS 277.49</name>
    <dbReference type="NCBI Taxonomy" id="747725"/>
    <lineage>
        <taxon>Eukaryota</taxon>
        <taxon>Fungi</taxon>
        <taxon>Fungi incertae sedis</taxon>
        <taxon>Mucoromycota</taxon>
        <taxon>Mucoromycotina</taxon>
        <taxon>Mucoromycetes</taxon>
        <taxon>Mucorales</taxon>
        <taxon>Mucorineae</taxon>
        <taxon>Mucoraceae</taxon>
        <taxon>Mucor</taxon>
    </lineage>
</organism>
<dbReference type="FunFam" id="1.10.3860.10:FF:000001">
    <property type="entry name" value="C4-dicarboxylate transport protein"/>
    <property type="match status" value="1"/>
</dbReference>
<keyword evidence="4 8" id="KW-0812">Transmembrane</keyword>
<dbReference type="InterPro" id="IPR036458">
    <property type="entry name" value="Na:dicarbo_symporter_sf"/>
</dbReference>
<dbReference type="Pfam" id="PF00375">
    <property type="entry name" value="SDF"/>
    <property type="match status" value="1"/>
</dbReference>
<comment type="caution">
    <text evidence="9">The sequence shown here is derived from an EMBL/GenBank/DDBJ whole genome shotgun (WGS) entry which is preliminary data.</text>
</comment>
<evidence type="ECO:0000256" key="1">
    <source>
        <dbReference type="ARBA" id="ARBA00004651"/>
    </source>
</evidence>
<dbReference type="PRINTS" id="PR00173">
    <property type="entry name" value="EDTRNSPORT"/>
</dbReference>
<dbReference type="Gene3D" id="1.10.3860.10">
    <property type="entry name" value="Sodium:dicarboxylate symporter"/>
    <property type="match status" value="1"/>
</dbReference>
<keyword evidence="5 8" id="KW-0769">Symport</keyword>
<evidence type="ECO:0000256" key="6">
    <source>
        <dbReference type="ARBA" id="ARBA00022989"/>
    </source>
</evidence>
<feature type="transmembrane region" description="Helical" evidence="8">
    <location>
        <begin position="288"/>
        <end position="306"/>
    </location>
</feature>
<dbReference type="GO" id="GO:0006835">
    <property type="term" value="P:dicarboxylic acid transport"/>
    <property type="evidence" value="ECO:0007669"/>
    <property type="project" value="TreeGrafter"/>
</dbReference>
<comment type="similarity">
    <text evidence="8">Belongs to the dicarboxylate/amino acid:cation symporter (DAACS) (TC 2.A.23) family.</text>
</comment>
<feature type="transmembrane region" description="Helical" evidence="8">
    <location>
        <begin position="137"/>
        <end position="163"/>
    </location>
</feature>
<dbReference type="PANTHER" id="PTHR42865:SF7">
    <property type="entry name" value="PROTON_GLUTAMATE-ASPARTATE SYMPORTER"/>
    <property type="match status" value="1"/>
</dbReference>
<dbReference type="InterPro" id="IPR001991">
    <property type="entry name" value="Na-dicarboxylate_symporter"/>
</dbReference>
<feature type="transmembrane region" description="Helical" evidence="8">
    <location>
        <begin position="202"/>
        <end position="225"/>
    </location>
</feature>
<reference evidence="9 10" key="1">
    <citation type="submission" date="2015-06" db="EMBL/GenBank/DDBJ databases">
        <title>Expansion of signal transduction pathways in fungi by whole-genome duplication.</title>
        <authorList>
            <consortium name="DOE Joint Genome Institute"/>
            <person name="Corrochano L.M."/>
            <person name="Kuo A."/>
            <person name="Marcet-Houben M."/>
            <person name="Polaino S."/>
            <person name="Salamov A."/>
            <person name="Villalobos J.M."/>
            <person name="Alvarez M.I."/>
            <person name="Avalos J."/>
            <person name="Benito E.P."/>
            <person name="Benoit I."/>
            <person name="Burger G."/>
            <person name="Camino L.P."/>
            <person name="Canovas D."/>
            <person name="Cerda-Olmedo E."/>
            <person name="Cheng J.-F."/>
            <person name="Dominguez A."/>
            <person name="Elias M."/>
            <person name="Eslava A.P."/>
            <person name="Glaser F."/>
            <person name="Grimwood J."/>
            <person name="Gutierrez G."/>
            <person name="Heitman J."/>
            <person name="Henrissat B."/>
            <person name="Iturriaga E.A."/>
            <person name="Lang B.F."/>
            <person name="Lavin J.L."/>
            <person name="Lee S."/>
            <person name="Li W."/>
            <person name="Lindquist E."/>
            <person name="Lopez-Garcia S."/>
            <person name="Luque E.M."/>
            <person name="Marcos A.T."/>
            <person name="Martin J."/>
            <person name="Mccluskey K."/>
            <person name="Medina H.R."/>
            <person name="Miralles-Duran A."/>
            <person name="Miyazaki A."/>
            <person name="Munoz-Torres E."/>
            <person name="Oguiza J.A."/>
            <person name="Ohm R."/>
            <person name="Olmedo M."/>
            <person name="Orejas M."/>
            <person name="Ortiz-Castellanos L."/>
            <person name="Pisabarro A.G."/>
            <person name="Rodriguez-Romero J."/>
            <person name="Ruiz-Herrera J."/>
            <person name="Ruiz-Vazquez R."/>
            <person name="Sanz C."/>
            <person name="Schackwitz W."/>
            <person name="Schmutz J."/>
            <person name="Shahriari M."/>
            <person name="Shelest E."/>
            <person name="Silva-Franco F."/>
            <person name="Soanes D."/>
            <person name="Syed K."/>
            <person name="Tagua V.G."/>
            <person name="Talbot N.J."/>
            <person name="Thon M."/>
            <person name="De Vries R.P."/>
            <person name="Wiebenga A."/>
            <person name="Yadav J.S."/>
            <person name="Braun E.L."/>
            <person name="Baker S."/>
            <person name="Garre V."/>
            <person name="Horwitz B."/>
            <person name="Torres-Martinez S."/>
            <person name="Idnurm A."/>
            <person name="Herrera-Estrella A."/>
            <person name="Gabaldon T."/>
            <person name="Grigoriev I.V."/>
        </authorList>
    </citation>
    <scope>NUCLEOTIDE SEQUENCE [LARGE SCALE GENOMIC DNA]</scope>
    <source>
        <strain evidence="9 10">CBS 277.49</strain>
    </source>
</reference>
<gene>
    <name evidence="9" type="ORF">MUCCIDRAFT_75944</name>
</gene>
<accession>A0A168QG30</accession>
<keyword evidence="3" id="KW-1003">Cell membrane</keyword>
<dbReference type="SUPFAM" id="SSF118215">
    <property type="entry name" value="Proton glutamate symport protein"/>
    <property type="match status" value="1"/>
</dbReference>
<evidence type="ECO:0000256" key="2">
    <source>
        <dbReference type="ARBA" id="ARBA00022448"/>
    </source>
</evidence>
<dbReference type="STRING" id="747725.A0A168QG30"/>
<feature type="transmembrane region" description="Helical" evidence="8">
    <location>
        <begin position="103"/>
        <end position="125"/>
    </location>
</feature>
<comment type="subcellular location">
    <subcellularLocation>
        <location evidence="1">Cell membrane</location>
        <topology evidence="1">Multi-pass membrane protein</topology>
    </subcellularLocation>
    <subcellularLocation>
        <location evidence="8">Membrane</location>
        <topology evidence="8">Multi-pass membrane protein</topology>
    </subcellularLocation>
</comment>
<keyword evidence="2 8" id="KW-0813">Transport</keyword>
<dbReference type="PANTHER" id="PTHR42865">
    <property type="entry name" value="PROTON/GLUTAMATE-ASPARTATE SYMPORTER"/>
    <property type="match status" value="1"/>
</dbReference>